<dbReference type="AlphaFoldDB" id="A0A4Y2J0A2"/>
<dbReference type="Proteomes" id="UP000499080">
    <property type="component" value="Unassembled WGS sequence"/>
</dbReference>
<proteinExistence type="predicted"/>
<organism evidence="2 3">
    <name type="scientific">Araneus ventricosus</name>
    <name type="common">Orbweaver spider</name>
    <name type="synonym">Epeira ventricosa</name>
    <dbReference type="NCBI Taxonomy" id="182803"/>
    <lineage>
        <taxon>Eukaryota</taxon>
        <taxon>Metazoa</taxon>
        <taxon>Ecdysozoa</taxon>
        <taxon>Arthropoda</taxon>
        <taxon>Chelicerata</taxon>
        <taxon>Arachnida</taxon>
        <taxon>Araneae</taxon>
        <taxon>Araneomorphae</taxon>
        <taxon>Entelegynae</taxon>
        <taxon>Araneoidea</taxon>
        <taxon>Araneidae</taxon>
        <taxon>Araneus</taxon>
    </lineage>
</organism>
<keyword evidence="1" id="KW-0472">Membrane</keyword>
<gene>
    <name evidence="2" type="ORF">AVEN_74945_1</name>
</gene>
<reference evidence="2 3" key="1">
    <citation type="journal article" date="2019" name="Sci. Rep.">
        <title>Orb-weaving spider Araneus ventricosus genome elucidates the spidroin gene catalogue.</title>
        <authorList>
            <person name="Kono N."/>
            <person name="Nakamura H."/>
            <person name="Ohtoshi R."/>
            <person name="Moran D.A.P."/>
            <person name="Shinohara A."/>
            <person name="Yoshida Y."/>
            <person name="Fujiwara M."/>
            <person name="Mori M."/>
            <person name="Tomita M."/>
            <person name="Arakawa K."/>
        </authorList>
    </citation>
    <scope>NUCLEOTIDE SEQUENCE [LARGE SCALE GENOMIC DNA]</scope>
</reference>
<accession>A0A4Y2J0A2</accession>
<protein>
    <submittedName>
        <fullName evidence="2">Uncharacterized protein</fullName>
    </submittedName>
</protein>
<keyword evidence="1" id="KW-0812">Transmembrane</keyword>
<name>A0A4Y2J0A2_ARAVE</name>
<feature type="transmembrane region" description="Helical" evidence="1">
    <location>
        <begin position="78"/>
        <end position="100"/>
    </location>
</feature>
<keyword evidence="1" id="KW-1133">Transmembrane helix</keyword>
<evidence type="ECO:0000313" key="2">
    <source>
        <dbReference type="EMBL" id="GBM83557.1"/>
    </source>
</evidence>
<sequence>MSVFRQYNLNLHKYAEFNLTARKQCVAVQQERFLANERNKTRLILLLTLKMTSEGIETRGATGDADTYIARCGLEKVIPYPIVAITGQEVVLIVLLIALVPPESNIYFMKPGKRKVESKLFSTGMRQK</sequence>
<comment type="caution">
    <text evidence="2">The sequence shown here is derived from an EMBL/GenBank/DDBJ whole genome shotgun (WGS) entry which is preliminary data.</text>
</comment>
<evidence type="ECO:0000313" key="3">
    <source>
        <dbReference type="Proteomes" id="UP000499080"/>
    </source>
</evidence>
<keyword evidence="3" id="KW-1185">Reference proteome</keyword>
<dbReference type="EMBL" id="BGPR01003091">
    <property type="protein sequence ID" value="GBM83557.1"/>
    <property type="molecule type" value="Genomic_DNA"/>
</dbReference>
<evidence type="ECO:0000256" key="1">
    <source>
        <dbReference type="SAM" id="Phobius"/>
    </source>
</evidence>